<evidence type="ECO:0000313" key="1">
    <source>
        <dbReference type="EMBL" id="DAD55928.1"/>
    </source>
</evidence>
<sequence>MPYQGWGRSTEGLRGVRIPHGARLNCLEYYKQDGKLLMI</sequence>
<organism evidence="1">
    <name type="scientific">Bacteriophage sp</name>
    <dbReference type="NCBI Taxonomy" id="38018"/>
    <lineage>
        <taxon>Viruses</taxon>
    </lineage>
</organism>
<reference evidence="1" key="1">
    <citation type="journal article" date="2021" name="Proc. Natl. Acad. Sci. U.S.A.">
        <title>A Catalog of Tens of Thousands of Viruses from Human Metagenomes Reveals Hidden Associations with Chronic Diseases.</title>
        <authorList>
            <person name="Tisza M.J."/>
            <person name="Buck C.B."/>
        </authorList>
    </citation>
    <scope>NUCLEOTIDE SEQUENCE</scope>
    <source>
        <strain evidence="1">CtOZu12</strain>
    </source>
</reference>
<protein>
    <submittedName>
        <fullName evidence="1">Uncharacterized protein</fullName>
    </submittedName>
</protein>
<accession>A0A8D9PEW1</accession>
<name>A0A8D9PEW1_9VIRU</name>
<proteinExistence type="predicted"/>
<dbReference type="EMBL" id="BK029940">
    <property type="protein sequence ID" value="DAD55928.1"/>
    <property type="molecule type" value="Genomic_DNA"/>
</dbReference>